<protein>
    <submittedName>
        <fullName evidence="2">Demethylmenaquinone methyltransferase</fullName>
        <ecNumber evidence="2">2.1.1.163</ecNumber>
    </submittedName>
</protein>
<reference evidence="2 3" key="1">
    <citation type="submission" date="2019-02" db="EMBL/GenBank/DDBJ databases">
        <title>Deep-cultivation of Planctomycetes and their phenomic and genomic characterization uncovers novel biology.</title>
        <authorList>
            <person name="Wiegand S."/>
            <person name="Jogler M."/>
            <person name="Boedeker C."/>
            <person name="Pinto D."/>
            <person name="Vollmers J."/>
            <person name="Rivas-Marin E."/>
            <person name="Kohn T."/>
            <person name="Peeters S.H."/>
            <person name="Heuer A."/>
            <person name="Rast P."/>
            <person name="Oberbeckmann S."/>
            <person name="Bunk B."/>
            <person name="Jeske O."/>
            <person name="Meyerdierks A."/>
            <person name="Storesund J.E."/>
            <person name="Kallscheuer N."/>
            <person name="Luecker S."/>
            <person name="Lage O.M."/>
            <person name="Pohl T."/>
            <person name="Merkel B.J."/>
            <person name="Hornburger P."/>
            <person name="Mueller R.-W."/>
            <person name="Bruemmer F."/>
            <person name="Labrenz M."/>
            <person name="Spormann A.M."/>
            <person name="Op den Camp H."/>
            <person name="Overmann J."/>
            <person name="Amann R."/>
            <person name="Jetten M.S.M."/>
            <person name="Mascher T."/>
            <person name="Medema M.H."/>
            <person name="Devos D.P."/>
            <person name="Kaster A.-K."/>
            <person name="Ovreas L."/>
            <person name="Rohde M."/>
            <person name="Galperin M.Y."/>
            <person name="Jogler C."/>
        </authorList>
    </citation>
    <scope>NUCLEOTIDE SEQUENCE [LARGE SCALE GENOMIC DNA]</scope>
    <source>
        <strain evidence="2 3">Pan265</strain>
    </source>
</reference>
<proteinExistence type="predicted"/>
<dbReference type="Gene3D" id="3.40.50.150">
    <property type="entry name" value="Vaccinia Virus protein VP39"/>
    <property type="match status" value="1"/>
</dbReference>
<accession>A0A518BUG0</accession>
<sequence length="219" mass="25307">MNQPPPEPSITAWEDAYSRFETPAQERAKFRQRLRKLNAHKLPRDARILETFCGRGNGMNAWKDLGFQNIHGLDLSPRLLAQVDGPFQTFEGDACNMPFDDHAYDAVCVQGGLHHLPSSQHLDQCLRETRRVLKPHGYFLVVEPWNTPFLRLVHAMTRSPLRRLWPKLDALAVMIDNERTTYEAWLNAAPRILQNLEQHFVIETKHIARGKIMAVTRPR</sequence>
<name>A0A518BUG0_9BACT</name>
<dbReference type="SUPFAM" id="SSF53335">
    <property type="entry name" value="S-adenosyl-L-methionine-dependent methyltransferases"/>
    <property type="match status" value="1"/>
</dbReference>
<dbReference type="Proteomes" id="UP000320386">
    <property type="component" value="Chromosome"/>
</dbReference>
<organism evidence="2 3">
    <name type="scientific">Mucisphaera calidilacus</name>
    <dbReference type="NCBI Taxonomy" id="2527982"/>
    <lineage>
        <taxon>Bacteria</taxon>
        <taxon>Pseudomonadati</taxon>
        <taxon>Planctomycetota</taxon>
        <taxon>Phycisphaerae</taxon>
        <taxon>Phycisphaerales</taxon>
        <taxon>Phycisphaeraceae</taxon>
        <taxon>Mucisphaera</taxon>
    </lineage>
</organism>
<evidence type="ECO:0000259" key="1">
    <source>
        <dbReference type="Pfam" id="PF08241"/>
    </source>
</evidence>
<dbReference type="CDD" id="cd02440">
    <property type="entry name" value="AdoMet_MTases"/>
    <property type="match status" value="1"/>
</dbReference>
<dbReference type="GO" id="GO:0043770">
    <property type="term" value="F:demethylmenaquinone methyltransferase activity"/>
    <property type="evidence" value="ECO:0007669"/>
    <property type="project" value="UniProtKB-EC"/>
</dbReference>
<dbReference type="KEGG" id="mcad:Pan265_04090"/>
<dbReference type="InterPro" id="IPR013216">
    <property type="entry name" value="Methyltransf_11"/>
</dbReference>
<dbReference type="PANTHER" id="PTHR43591">
    <property type="entry name" value="METHYLTRANSFERASE"/>
    <property type="match status" value="1"/>
</dbReference>
<evidence type="ECO:0000313" key="3">
    <source>
        <dbReference type="Proteomes" id="UP000320386"/>
    </source>
</evidence>
<keyword evidence="2" id="KW-0489">Methyltransferase</keyword>
<dbReference type="OrthoDB" id="282790at2"/>
<dbReference type="GO" id="GO:0032259">
    <property type="term" value="P:methylation"/>
    <property type="evidence" value="ECO:0007669"/>
    <property type="project" value="UniProtKB-KW"/>
</dbReference>
<dbReference type="AlphaFoldDB" id="A0A518BUG0"/>
<dbReference type="Pfam" id="PF08241">
    <property type="entry name" value="Methyltransf_11"/>
    <property type="match status" value="1"/>
</dbReference>
<dbReference type="EMBL" id="CP036280">
    <property type="protein sequence ID" value="QDU70581.1"/>
    <property type="molecule type" value="Genomic_DNA"/>
</dbReference>
<dbReference type="GO" id="GO:0008757">
    <property type="term" value="F:S-adenosylmethionine-dependent methyltransferase activity"/>
    <property type="evidence" value="ECO:0007669"/>
    <property type="project" value="InterPro"/>
</dbReference>
<evidence type="ECO:0000313" key="2">
    <source>
        <dbReference type="EMBL" id="QDU70581.1"/>
    </source>
</evidence>
<keyword evidence="2" id="KW-0808">Transferase</keyword>
<dbReference type="EC" id="2.1.1.163" evidence="2"/>
<dbReference type="RefSeq" id="WP_145444742.1">
    <property type="nucleotide sequence ID" value="NZ_CP036280.1"/>
</dbReference>
<keyword evidence="3" id="KW-1185">Reference proteome</keyword>
<gene>
    <name evidence="2" type="primary">ubiE_1</name>
    <name evidence="2" type="ORF">Pan265_04090</name>
</gene>
<feature type="domain" description="Methyltransferase type 11" evidence="1">
    <location>
        <begin position="53"/>
        <end position="141"/>
    </location>
</feature>
<dbReference type="InterPro" id="IPR029063">
    <property type="entry name" value="SAM-dependent_MTases_sf"/>
</dbReference>
<dbReference type="PANTHER" id="PTHR43591:SF110">
    <property type="entry name" value="RHODANESE DOMAIN-CONTAINING PROTEIN"/>
    <property type="match status" value="1"/>
</dbReference>